<accession>A0A0A9FNY3</accession>
<dbReference type="EMBL" id="GBRH01183894">
    <property type="protein sequence ID" value="JAE14002.1"/>
    <property type="molecule type" value="Transcribed_RNA"/>
</dbReference>
<reference evidence="1" key="1">
    <citation type="submission" date="2014-09" db="EMBL/GenBank/DDBJ databases">
        <authorList>
            <person name="Magalhaes I.L.F."/>
            <person name="Oliveira U."/>
            <person name="Santos F.R."/>
            <person name="Vidigal T.H.D.A."/>
            <person name="Brescovit A.D."/>
            <person name="Santos A.J."/>
        </authorList>
    </citation>
    <scope>NUCLEOTIDE SEQUENCE</scope>
    <source>
        <tissue evidence="1">Shoot tissue taken approximately 20 cm above the soil surface</tissue>
    </source>
</reference>
<name>A0A0A9FNY3_ARUDO</name>
<protein>
    <submittedName>
        <fullName evidence="1">Uncharacterized protein</fullName>
    </submittedName>
</protein>
<dbReference type="AlphaFoldDB" id="A0A0A9FNY3"/>
<sequence>MVTRPKVVALAQNGIRLDRDDGASRVGTPTALQLLSPLDDAIAIATC</sequence>
<organism evidence="1">
    <name type="scientific">Arundo donax</name>
    <name type="common">Giant reed</name>
    <name type="synonym">Donax arundinaceus</name>
    <dbReference type="NCBI Taxonomy" id="35708"/>
    <lineage>
        <taxon>Eukaryota</taxon>
        <taxon>Viridiplantae</taxon>
        <taxon>Streptophyta</taxon>
        <taxon>Embryophyta</taxon>
        <taxon>Tracheophyta</taxon>
        <taxon>Spermatophyta</taxon>
        <taxon>Magnoliopsida</taxon>
        <taxon>Liliopsida</taxon>
        <taxon>Poales</taxon>
        <taxon>Poaceae</taxon>
        <taxon>PACMAD clade</taxon>
        <taxon>Arundinoideae</taxon>
        <taxon>Arundineae</taxon>
        <taxon>Arundo</taxon>
    </lineage>
</organism>
<reference evidence="1" key="2">
    <citation type="journal article" date="2015" name="Data Brief">
        <title>Shoot transcriptome of the giant reed, Arundo donax.</title>
        <authorList>
            <person name="Barrero R.A."/>
            <person name="Guerrero F.D."/>
            <person name="Moolhuijzen P."/>
            <person name="Goolsby J.A."/>
            <person name="Tidwell J."/>
            <person name="Bellgard S.E."/>
            <person name="Bellgard M.I."/>
        </authorList>
    </citation>
    <scope>NUCLEOTIDE SEQUENCE</scope>
    <source>
        <tissue evidence="1">Shoot tissue taken approximately 20 cm above the soil surface</tissue>
    </source>
</reference>
<evidence type="ECO:0000313" key="1">
    <source>
        <dbReference type="EMBL" id="JAE14002.1"/>
    </source>
</evidence>
<proteinExistence type="predicted"/>